<keyword evidence="3" id="KW-1185">Reference proteome</keyword>
<name>A0ABQ0LV47_MYCCL</name>
<feature type="non-terminal residue" evidence="2">
    <location>
        <position position="101"/>
    </location>
</feature>
<feature type="signal peptide" evidence="1">
    <location>
        <begin position="1"/>
        <end position="19"/>
    </location>
</feature>
<evidence type="ECO:0000313" key="3">
    <source>
        <dbReference type="Proteomes" id="UP000815677"/>
    </source>
</evidence>
<sequence length="101" mass="10163">MQLTVATLSVALLISSAGASRLDLQARRVIPRATSTTTTTVGTTGTSKTTSAASTSTASASCCACISDLQALDVACAKAIKSCGLNFSADLQCIEETAESI</sequence>
<protein>
    <recommendedName>
        <fullName evidence="4">Extracellular membrane protein CFEM domain-containing protein</fullName>
    </recommendedName>
</protein>
<evidence type="ECO:0000313" key="2">
    <source>
        <dbReference type="EMBL" id="GAT54852.1"/>
    </source>
</evidence>
<gene>
    <name evidence="2" type="ORF">MCHLO_11674</name>
</gene>
<accession>A0ABQ0LV47</accession>
<dbReference type="EMBL" id="DF848783">
    <property type="protein sequence ID" value="GAT54852.1"/>
    <property type="molecule type" value="Genomic_DNA"/>
</dbReference>
<keyword evidence="1" id="KW-0732">Signal</keyword>
<evidence type="ECO:0008006" key="4">
    <source>
        <dbReference type="Google" id="ProtNLM"/>
    </source>
</evidence>
<feature type="non-terminal residue" evidence="2">
    <location>
        <position position="1"/>
    </location>
</feature>
<feature type="chain" id="PRO_5046735087" description="Extracellular membrane protein CFEM domain-containing protein" evidence="1">
    <location>
        <begin position="20"/>
        <end position="101"/>
    </location>
</feature>
<dbReference type="Proteomes" id="UP000815677">
    <property type="component" value="Unassembled WGS sequence"/>
</dbReference>
<proteinExistence type="predicted"/>
<reference evidence="2" key="1">
    <citation type="submission" date="2014-09" db="EMBL/GenBank/DDBJ databases">
        <title>Genome sequence of the luminous mushroom Mycena chlorophos for searching fungal bioluminescence genes.</title>
        <authorList>
            <person name="Tanaka Y."/>
            <person name="Kasuga D."/>
            <person name="Oba Y."/>
            <person name="Hase S."/>
            <person name="Sato K."/>
            <person name="Oba Y."/>
            <person name="Sakakibara Y."/>
        </authorList>
    </citation>
    <scope>NUCLEOTIDE SEQUENCE</scope>
</reference>
<organism evidence="2 3">
    <name type="scientific">Mycena chlorophos</name>
    <name type="common">Agaric fungus</name>
    <name type="synonym">Agaricus chlorophos</name>
    <dbReference type="NCBI Taxonomy" id="658473"/>
    <lineage>
        <taxon>Eukaryota</taxon>
        <taxon>Fungi</taxon>
        <taxon>Dikarya</taxon>
        <taxon>Basidiomycota</taxon>
        <taxon>Agaricomycotina</taxon>
        <taxon>Agaricomycetes</taxon>
        <taxon>Agaricomycetidae</taxon>
        <taxon>Agaricales</taxon>
        <taxon>Marasmiineae</taxon>
        <taxon>Mycenaceae</taxon>
        <taxon>Mycena</taxon>
    </lineage>
</organism>
<evidence type="ECO:0000256" key="1">
    <source>
        <dbReference type="SAM" id="SignalP"/>
    </source>
</evidence>